<organism evidence="5 6">
    <name type="scientific">Pseudaquabacterium terrae</name>
    <dbReference type="NCBI Taxonomy" id="2732868"/>
    <lineage>
        <taxon>Bacteria</taxon>
        <taxon>Pseudomonadati</taxon>
        <taxon>Pseudomonadota</taxon>
        <taxon>Betaproteobacteria</taxon>
        <taxon>Burkholderiales</taxon>
        <taxon>Sphaerotilaceae</taxon>
        <taxon>Pseudaquabacterium</taxon>
    </lineage>
</organism>
<dbReference type="EMBL" id="JABRWJ010000004">
    <property type="protein sequence ID" value="NRF67854.1"/>
    <property type="molecule type" value="Genomic_DNA"/>
</dbReference>
<keyword evidence="2" id="KW-0732">Signal</keyword>
<feature type="domain" description="DUF5117" evidence="4">
    <location>
        <begin position="145"/>
        <end position="348"/>
    </location>
</feature>
<dbReference type="Pfam" id="PF16313">
    <property type="entry name" value="DUF4953"/>
    <property type="match status" value="1"/>
</dbReference>
<comment type="caution">
    <text evidence="5">The sequence shown here is derived from an EMBL/GenBank/DDBJ whole genome shotgun (WGS) entry which is preliminary data.</text>
</comment>
<proteinExistence type="predicted"/>
<dbReference type="PANTHER" id="PTHR38478:SF1">
    <property type="entry name" value="ZINC DEPENDENT METALLOPROTEASE DOMAIN LIPOPROTEIN"/>
    <property type="match status" value="1"/>
</dbReference>
<gene>
    <name evidence="5" type="ORF">HLB44_12745</name>
</gene>
<dbReference type="Pfam" id="PF17148">
    <property type="entry name" value="DUF5117"/>
    <property type="match status" value="1"/>
</dbReference>
<dbReference type="InterPro" id="IPR024079">
    <property type="entry name" value="MetalloPept_cat_dom_sf"/>
</dbReference>
<feature type="chain" id="PRO_5047426147" evidence="2">
    <location>
        <begin position="37"/>
        <end position="952"/>
    </location>
</feature>
<dbReference type="Gene3D" id="3.40.390.10">
    <property type="entry name" value="Collagenase (Catalytic Domain)"/>
    <property type="match status" value="1"/>
</dbReference>
<keyword evidence="5" id="KW-0378">Hydrolase</keyword>
<evidence type="ECO:0000313" key="5">
    <source>
        <dbReference type="EMBL" id="NRF67854.1"/>
    </source>
</evidence>
<dbReference type="CDD" id="cd04276">
    <property type="entry name" value="ZnMc_MMP_like_2"/>
    <property type="match status" value="1"/>
</dbReference>
<keyword evidence="5" id="KW-0482">Metalloprotease</keyword>
<dbReference type="PROSITE" id="PS51257">
    <property type="entry name" value="PROKAR_LIPOPROTEIN"/>
    <property type="match status" value="1"/>
</dbReference>
<dbReference type="InterPro" id="IPR033413">
    <property type="entry name" value="DUF5117"/>
</dbReference>
<feature type="domain" description="EcxA zinc-binding" evidence="3">
    <location>
        <begin position="541"/>
        <end position="865"/>
    </location>
</feature>
<evidence type="ECO:0000259" key="3">
    <source>
        <dbReference type="Pfam" id="PF16313"/>
    </source>
</evidence>
<evidence type="ECO:0000256" key="2">
    <source>
        <dbReference type="SAM" id="SignalP"/>
    </source>
</evidence>
<dbReference type="PANTHER" id="PTHR38478">
    <property type="entry name" value="PEPTIDASE M1A AND M12B"/>
    <property type="match status" value="1"/>
</dbReference>
<sequence>MTAASRSSRHPLTPLTPFTGPAVLALLAACATPPPAAAPAAPATVAVAATPPAAASGPAAAASGPAAAASGPAARPPGAAAAPSPGQPPAFATVIRDAKRSEGLFVVWRKDEKVWFELKPADFDKPFFLSPKLASGIGEASIFGGTMARPQVVEFRRLHNLVQLLALNTAYIAKPATPEARALAASYSPSLLASTAVASLPHPQRGTVLVDASALFVADLLQIAPQLQRSYRQGYGFDARNSGVTTVRGKPDMLVLEVTSHFATAVIAVPTPGTPPGPSPTAPRTLPDARSMFVNVHYSLAKLPEQVMPARAADPRIGHFVHLQHDFGDDLARTPKLRHVARWRLEKKDPAAALSEPVKPITYWIDRTVPVKYRGAISEGILEWNKAFERIGFKDAVVVKVQPDDADFDTLDFGVASVRWMVNASPSFGAIGPRHVDPRSGEILDADIAFESLSSRNVRSYRSRILGGSDAGATQAAWAELLQVGRPAGAAAAAQGHAAALAQGLGHPHDALCQHATFGAEQLAYGLDVLAAQGELEPDSPEAEAFVLAFLKDTAMHEVGHTLGLRHNFRASRIYTEAQLADPEFTRANGLTGSVMEYPAINLPRPGERRAAPFQTTLGPYDYWAIEYAYKPLGATDEAAELKRIAARNAEPELAFGTDEDHFFGIDPDSLQSDLGREPLAFARKRFEIAQDLFRRQERRTLSPDEDYGALRRALRFAVIDAGRAAGTVLRQVGGVRTLRDFPNSGRDPLQPVPPAEQRAAMALLSRHVLAADSLVISPALQRRLAPDYLERGDSVLFGDDEVPTDYPLAQALHEMRRAVLTQLMSDALAVRVLDSEAKAARPAEAFPLTELYKRLENDVWSELGGKGDIPAPRRELQREHLNRLAAALLRPGGGLRADARSLWRSQAQGLLPRLEAATRRPELSEAARVHLKDSADTLRAALAAPLQRAGV</sequence>
<keyword evidence="5" id="KW-0645">Protease</keyword>
<dbReference type="InterPro" id="IPR034032">
    <property type="entry name" value="Zn_MMP-like_bac"/>
</dbReference>
<keyword evidence="6" id="KW-1185">Reference proteome</keyword>
<dbReference type="SUPFAM" id="SSF55486">
    <property type="entry name" value="Metalloproteases ('zincins'), catalytic domain"/>
    <property type="match status" value="1"/>
</dbReference>
<evidence type="ECO:0000313" key="6">
    <source>
        <dbReference type="Proteomes" id="UP000737171"/>
    </source>
</evidence>
<reference evidence="5 6" key="1">
    <citation type="submission" date="2020-05" db="EMBL/GenBank/DDBJ databases">
        <title>Aquincola sp. isolate from soil.</title>
        <authorList>
            <person name="Han J."/>
            <person name="Kim D.-U."/>
        </authorList>
    </citation>
    <scope>NUCLEOTIDE SEQUENCE [LARGE SCALE GENOMIC DNA]</scope>
    <source>
        <strain evidence="5 6">S2</strain>
    </source>
</reference>
<dbReference type="Proteomes" id="UP000737171">
    <property type="component" value="Unassembled WGS sequence"/>
</dbReference>
<dbReference type="GO" id="GO:0008237">
    <property type="term" value="F:metallopeptidase activity"/>
    <property type="evidence" value="ECO:0007669"/>
    <property type="project" value="UniProtKB-KW"/>
</dbReference>
<evidence type="ECO:0000256" key="1">
    <source>
        <dbReference type="SAM" id="MobiDB-lite"/>
    </source>
</evidence>
<feature type="signal peptide" evidence="2">
    <location>
        <begin position="1"/>
        <end position="36"/>
    </location>
</feature>
<accession>A0ABX2EGZ4</accession>
<feature type="region of interest" description="Disordered" evidence="1">
    <location>
        <begin position="54"/>
        <end position="88"/>
    </location>
</feature>
<name>A0ABX2EGZ4_9BURK</name>
<dbReference type="InterPro" id="IPR032534">
    <property type="entry name" value="EcxA_zinc-bd"/>
</dbReference>
<protein>
    <submittedName>
        <fullName evidence="5">Zinc-dependent metalloprotease</fullName>
    </submittedName>
</protein>
<evidence type="ECO:0000259" key="4">
    <source>
        <dbReference type="Pfam" id="PF17148"/>
    </source>
</evidence>